<dbReference type="EMBL" id="JAAHFQ010000949">
    <property type="protein sequence ID" value="NER31823.1"/>
    <property type="molecule type" value="Genomic_DNA"/>
</dbReference>
<evidence type="ECO:0000313" key="1">
    <source>
        <dbReference type="EMBL" id="NER31823.1"/>
    </source>
</evidence>
<gene>
    <name evidence="1" type="ORF">F6J89_30500</name>
</gene>
<reference evidence="1" key="1">
    <citation type="submission" date="2019-11" db="EMBL/GenBank/DDBJ databases">
        <title>Genomic insights into an expanded diversity of filamentous marine cyanobacteria reveals the extraordinary biosynthetic potential of Moorea and Okeania.</title>
        <authorList>
            <person name="Ferreira Leao T."/>
            <person name="Wang M."/>
            <person name="Moss N."/>
            <person name="Da Silva R."/>
            <person name="Sanders J."/>
            <person name="Nurk S."/>
            <person name="Gurevich A."/>
            <person name="Humphrey G."/>
            <person name="Reher R."/>
            <person name="Zhu Q."/>
            <person name="Belda-Ferre P."/>
            <person name="Glukhov E."/>
            <person name="Rex R."/>
            <person name="Dorrestein P.C."/>
            <person name="Knight R."/>
            <person name="Pevzner P."/>
            <person name="Gerwick W.H."/>
            <person name="Gerwick L."/>
        </authorList>
    </citation>
    <scope>NUCLEOTIDE SEQUENCE</scope>
    <source>
        <strain evidence="1">SIO1C4</strain>
    </source>
</reference>
<dbReference type="AlphaFoldDB" id="A0A6B3NJ92"/>
<name>A0A6B3NJ92_9CYAN</name>
<protein>
    <submittedName>
        <fullName evidence="1">Uncharacterized protein</fullName>
    </submittedName>
</protein>
<sequence length="156" mass="17646">MGKNKKSFRSQWQTLTELGTQYGISARKFGSLLKEHGLREQSSGIPTPLAEGMYQEITPKNGKPYILWGRTQVIDYLKSKGINPIVSNKEAIKDTEARKLARNYLEAQKLGEEGSKLGYLMFQEMSGEIRKIGLERFNKALKAIGYKGEEVTLDEE</sequence>
<proteinExistence type="predicted"/>
<organism evidence="1">
    <name type="scientific">Symploca sp. SIO1C4</name>
    <dbReference type="NCBI Taxonomy" id="2607765"/>
    <lineage>
        <taxon>Bacteria</taxon>
        <taxon>Bacillati</taxon>
        <taxon>Cyanobacteriota</taxon>
        <taxon>Cyanophyceae</taxon>
        <taxon>Coleofasciculales</taxon>
        <taxon>Coleofasciculaceae</taxon>
        <taxon>Symploca</taxon>
    </lineage>
</organism>
<comment type="caution">
    <text evidence="1">The sequence shown here is derived from an EMBL/GenBank/DDBJ whole genome shotgun (WGS) entry which is preliminary data.</text>
</comment>
<accession>A0A6B3NJ92</accession>